<dbReference type="OrthoDB" id="3438345at2759"/>
<name>A0A6J3ME68_9PEZI</name>
<reference evidence="2" key="3">
    <citation type="submission" date="2025-08" db="UniProtKB">
        <authorList>
            <consortium name="RefSeq"/>
        </authorList>
    </citation>
    <scope>IDENTIFICATION</scope>
    <source>
        <strain evidence="2">CBS 342.82</strain>
    </source>
</reference>
<reference evidence="2" key="1">
    <citation type="submission" date="2020-01" db="EMBL/GenBank/DDBJ databases">
        <authorList>
            <consortium name="DOE Joint Genome Institute"/>
            <person name="Haridas S."/>
            <person name="Albert R."/>
            <person name="Binder M."/>
            <person name="Bloem J."/>
            <person name="Labutti K."/>
            <person name="Salamov A."/>
            <person name="Andreopoulos B."/>
            <person name="Baker S.E."/>
            <person name="Barry K."/>
            <person name="Bills G."/>
            <person name="Bluhm B.H."/>
            <person name="Cannon C."/>
            <person name="Castanera R."/>
            <person name="Culley D.E."/>
            <person name="Daum C."/>
            <person name="Ezra D."/>
            <person name="Gonzalez J.B."/>
            <person name="Henrissat B."/>
            <person name="Kuo A."/>
            <person name="Liang C."/>
            <person name="Lipzen A."/>
            <person name="Lutzoni F."/>
            <person name="Magnuson J."/>
            <person name="Mondo S."/>
            <person name="Nolan M."/>
            <person name="Ohm R."/>
            <person name="Pangilinan J."/>
            <person name="Park H.-J."/>
            <person name="Ramirez L."/>
            <person name="Alfaro M."/>
            <person name="Sun H."/>
            <person name="Tritt A."/>
            <person name="Yoshinaga Y."/>
            <person name="Zwiers L.-H."/>
            <person name="Turgeon B.G."/>
            <person name="Goodwin S.B."/>
            <person name="Spatafora J.W."/>
            <person name="Crous P.W."/>
            <person name="Grigoriev I.V."/>
        </authorList>
    </citation>
    <scope>NUCLEOTIDE SEQUENCE</scope>
    <source>
        <strain evidence="2">CBS 342.82</strain>
    </source>
</reference>
<dbReference type="Proteomes" id="UP000504637">
    <property type="component" value="Unplaced"/>
</dbReference>
<organism evidence="2">
    <name type="scientific">Dissoconium aciculare CBS 342.82</name>
    <dbReference type="NCBI Taxonomy" id="1314786"/>
    <lineage>
        <taxon>Eukaryota</taxon>
        <taxon>Fungi</taxon>
        <taxon>Dikarya</taxon>
        <taxon>Ascomycota</taxon>
        <taxon>Pezizomycotina</taxon>
        <taxon>Dothideomycetes</taxon>
        <taxon>Dothideomycetidae</taxon>
        <taxon>Mycosphaerellales</taxon>
        <taxon>Dissoconiaceae</taxon>
        <taxon>Dissoconium</taxon>
    </lineage>
</organism>
<proteinExistence type="predicted"/>
<protein>
    <recommendedName>
        <fullName evidence="3">F-box domain-containing protein</fullName>
    </recommendedName>
</protein>
<evidence type="ECO:0000313" key="2">
    <source>
        <dbReference type="RefSeq" id="XP_033462940.1"/>
    </source>
</evidence>
<accession>A0A6J3ME68</accession>
<evidence type="ECO:0008006" key="3">
    <source>
        <dbReference type="Google" id="ProtNLM"/>
    </source>
</evidence>
<keyword evidence="1" id="KW-1185">Reference proteome</keyword>
<evidence type="ECO:0000313" key="1">
    <source>
        <dbReference type="Proteomes" id="UP000504637"/>
    </source>
</evidence>
<dbReference type="AlphaFoldDB" id="A0A6J3ME68"/>
<gene>
    <name evidence="2" type="ORF">K489DRAFT_101124</name>
</gene>
<dbReference type="GeneID" id="54356634"/>
<reference evidence="2" key="2">
    <citation type="submission" date="2020-04" db="EMBL/GenBank/DDBJ databases">
        <authorList>
            <consortium name="NCBI Genome Project"/>
        </authorList>
    </citation>
    <scope>NUCLEOTIDE SEQUENCE</scope>
    <source>
        <strain evidence="2">CBS 342.82</strain>
    </source>
</reference>
<sequence>MSHTRGEPADHSRSESLCLYSRRNYYRDIIHLPVKFKLPSPIWQCQQSLPIELFSWILQDVRPDDVLNLRLVSTLICHKATETKFKRLVRSLTVEVSKWSLQSFVEITKNPSLSSYVKDVTVVGLVYDWADLYRRSSRPRTIPKLALGVGTIMHQIDQLECGMIGPEQAQSDITTLRWANCNLENLHRKGRDVELMRAAFSNIAAVSPSGLQSLSLEVAVYHDNAGNTARAFERFKTPWELFFGAACRTFRLAMAALKGSSLKVKSLTIFNNIPSTLAYSLPCIELGKLDWNALVQSQTLRGLKKLSLSISDQIPRSTEEVDDSKIAELLSPANYSGLPRLLLACPEIEDLYVSIYRIPAITIGKESFDVYDSKKERRAKEAKAARDKRAYNGAQQAMWQRQTFQLMHFKLHCLRIVRFGGFTVTTADFALFLRNHKTTIQSLVLHHIRLKGDPLSMITRVIAGEMSALLEIRLQDITERYFSPPEDEDGYSEGEDGCWRHGLALFRVGDEVLHYTELSGVHNNRNIIRCWGSDVKKEIKYNHESGMRRNNRQFGRDRDPKFRDGECNKWDRLQFGARFEDIDE</sequence>
<dbReference type="RefSeq" id="XP_033462940.1">
    <property type="nucleotide sequence ID" value="XM_033598835.1"/>
</dbReference>